<evidence type="ECO:0000313" key="5">
    <source>
        <dbReference type="EMBL" id="CAL6066403.1"/>
    </source>
</evidence>
<feature type="region of interest" description="Disordered" evidence="2">
    <location>
        <begin position="208"/>
        <end position="228"/>
    </location>
</feature>
<reference evidence="4" key="1">
    <citation type="submission" date="2023-06" db="EMBL/GenBank/DDBJ databases">
        <authorList>
            <person name="Kurt Z."/>
        </authorList>
    </citation>
    <scope>NUCLEOTIDE SEQUENCE</scope>
</reference>
<gene>
    <name evidence="4" type="ORF">HINF_LOCUS33745</name>
    <name evidence="3" type="ORF">HINF_LOCUS517</name>
    <name evidence="5" type="ORF">HINF_LOCUS52314</name>
    <name evidence="6" type="ORF">HINF_LOCUS53175</name>
    <name evidence="7" type="ORF">HINF_LOCUS63169</name>
</gene>
<dbReference type="AlphaFoldDB" id="A0AA86Q4E5"/>
<dbReference type="Gene3D" id="1.25.40.20">
    <property type="entry name" value="Ankyrin repeat-containing domain"/>
    <property type="match status" value="1"/>
</dbReference>
<accession>A0AA86Q4E5</accession>
<evidence type="ECO:0000313" key="8">
    <source>
        <dbReference type="Proteomes" id="UP001642409"/>
    </source>
</evidence>
<evidence type="ECO:0000313" key="7">
    <source>
        <dbReference type="EMBL" id="CAL6086448.1"/>
    </source>
</evidence>
<dbReference type="EMBL" id="CAXDID020000393">
    <property type="protein sequence ID" value="CAL6086448.1"/>
    <property type="molecule type" value="Genomic_DNA"/>
</dbReference>
<dbReference type="SMART" id="SM00248">
    <property type="entry name" value="ANK"/>
    <property type="match status" value="3"/>
</dbReference>
<dbReference type="PANTHER" id="PTHR24184">
    <property type="entry name" value="SI:CH211-189E2.2"/>
    <property type="match status" value="1"/>
</dbReference>
<evidence type="ECO:0000313" key="3">
    <source>
        <dbReference type="EMBL" id="CAI9912872.1"/>
    </source>
</evidence>
<feature type="compositionally biased region" description="Polar residues" evidence="2">
    <location>
        <begin position="216"/>
        <end position="228"/>
    </location>
</feature>
<dbReference type="EMBL" id="CATOUU010000008">
    <property type="protein sequence ID" value="CAI9912872.1"/>
    <property type="molecule type" value="Genomic_DNA"/>
</dbReference>
<dbReference type="EMBL" id="CAXDID020000269">
    <property type="protein sequence ID" value="CAL6067756.1"/>
    <property type="molecule type" value="Genomic_DNA"/>
</dbReference>
<dbReference type="InterPro" id="IPR002110">
    <property type="entry name" value="Ankyrin_rpt"/>
</dbReference>
<dbReference type="SUPFAM" id="SSF48403">
    <property type="entry name" value="Ankyrin repeat"/>
    <property type="match status" value="1"/>
</dbReference>
<evidence type="ECO:0000313" key="4">
    <source>
        <dbReference type="EMBL" id="CAI9946100.1"/>
    </source>
</evidence>
<dbReference type="EMBL" id="CAXDID020000260">
    <property type="protein sequence ID" value="CAL6066403.1"/>
    <property type="molecule type" value="Genomic_DNA"/>
</dbReference>
<dbReference type="Proteomes" id="UP001642409">
    <property type="component" value="Unassembled WGS sequence"/>
</dbReference>
<reference evidence="5 8" key="2">
    <citation type="submission" date="2024-07" db="EMBL/GenBank/DDBJ databases">
        <authorList>
            <person name="Akdeniz Z."/>
        </authorList>
    </citation>
    <scope>NUCLEOTIDE SEQUENCE [LARGE SCALE GENOMIC DNA]</scope>
</reference>
<evidence type="ECO:0000313" key="6">
    <source>
        <dbReference type="EMBL" id="CAL6067756.1"/>
    </source>
</evidence>
<sequence>MENQDWFASASSNDIQYIRNNVTQFKTVRDVDGNTALMIAAGLKFCQIVDLLVSHEYGLKNSLGQTALMLAAIKGCSHCVSALASYESGQLTHQGKSALMMALFNGNVDAARILVPHELHIWNGDNSPESYLQQAIDKQSSPSLVELRDEILEIKSNQLWPFLNNIFKRLDNSEIMIYKSFQTTKKLDFEQKQNKLFETNMNPSINASVELPQLKPTPNTDSKQKQARSVYTQNLPTPQSIVQKKKELESNLDTIKSDLQKMQSKLVGLEKTVKTQQTGGGQLEFLVQRQSETDGVVNGIIKSIEELRMNLSQMMDYNSAFGKTVMNMLGQVVRKEGSGGNSVRSGGNE</sequence>
<comment type="caution">
    <text evidence="4">The sequence shown here is derived from an EMBL/GenBank/DDBJ whole genome shotgun (WGS) entry which is preliminary data.</text>
</comment>
<keyword evidence="8" id="KW-1185">Reference proteome</keyword>
<dbReference type="PANTHER" id="PTHR24184:SF11">
    <property type="entry name" value="ANKYRIN REPEAT AND SOCS BOX CONTAINING 3"/>
    <property type="match status" value="1"/>
</dbReference>
<organism evidence="4">
    <name type="scientific">Hexamita inflata</name>
    <dbReference type="NCBI Taxonomy" id="28002"/>
    <lineage>
        <taxon>Eukaryota</taxon>
        <taxon>Metamonada</taxon>
        <taxon>Diplomonadida</taxon>
        <taxon>Hexamitidae</taxon>
        <taxon>Hexamitinae</taxon>
        <taxon>Hexamita</taxon>
    </lineage>
</organism>
<dbReference type="Pfam" id="PF12796">
    <property type="entry name" value="Ank_2"/>
    <property type="match status" value="1"/>
</dbReference>
<evidence type="ECO:0000256" key="1">
    <source>
        <dbReference type="SAM" id="Coils"/>
    </source>
</evidence>
<name>A0AA86Q4E5_9EUKA</name>
<dbReference type="InterPro" id="IPR036770">
    <property type="entry name" value="Ankyrin_rpt-contain_sf"/>
</dbReference>
<protein>
    <submittedName>
        <fullName evidence="4">Ankyrin repeat-containing protein</fullName>
    </submittedName>
    <submittedName>
        <fullName evidence="5">Ankyrin_repeat-containing protein</fullName>
    </submittedName>
</protein>
<evidence type="ECO:0000256" key="2">
    <source>
        <dbReference type="SAM" id="MobiDB-lite"/>
    </source>
</evidence>
<dbReference type="EMBL" id="CATOUU010000756">
    <property type="protein sequence ID" value="CAI9946100.1"/>
    <property type="molecule type" value="Genomic_DNA"/>
</dbReference>
<keyword evidence="1" id="KW-0175">Coiled coil</keyword>
<proteinExistence type="predicted"/>
<feature type="coiled-coil region" evidence="1">
    <location>
        <begin position="245"/>
        <end position="272"/>
    </location>
</feature>